<feature type="region of interest" description="Disordered" evidence="1">
    <location>
        <begin position="28"/>
        <end position="78"/>
    </location>
</feature>
<evidence type="ECO:0000256" key="1">
    <source>
        <dbReference type="SAM" id="MobiDB-lite"/>
    </source>
</evidence>
<evidence type="ECO:0000313" key="2">
    <source>
        <dbReference type="EMBL" id="KAK1786187.1"/>
    </source>
</evidence>
<dbReference type="AlphaFoldDB" id="A0AAD8YSR1"/>
<proteinExistence type="predicted"/>
<dbReference type="Proteomes" id="UP001239994">
    <property type="component" value="Unassembled WGS sequence"/>
</dbReference>
<dbReference type="EMBL" id="JAROKS010000025">
    <property type="protein sequence ID" value="KAK1786187.1"/>
    <property type="molecule type" value="Genomic_DNA"/>
</dbReference>
<reference evidence="2" key="1">
    <citation type="submission" date="2023-03" db="EMBL/GenBank/DDBJ databases">
        <title>Electrophorus voltai genome.</title>
        <authorList>
            <person name="Bian C."/>
        </authorList>
    </citation>
    <scope>NUCLEOTIDE SEQUENCE</scope>
    <source>
        <strain evidence="2">CB-2022</strain>
        <tissue evidence="2">Muscle</tissue>
    </source>
</reference>
<gene>
    <name evidence="2" type="ORF">P4O66_017897</name>
</gene>
<comment type="caution">
    <text evidence="2">The sequence shown here is derived from an EMBL/GenBank/DDBJ whole genome shotgun (WGS) entry which is preliminary data.</text>
</comment>
<name>A0AAD8YSR1_9TELE</name>
<keyword evidence="3" id="KW-1185">Reference proteome</keyword>
<feature type="compositionally biased region" description="Basic and acidic residues" evidence="1">
    <location>
        <begin position="39"/>
        <end position="67"/>
    </location>
</feature>
<organism evidence="2 3">
    <name type="scientific">Electrophorus voltai</name>
    <dbReference type="NCBI Taxonomy" id="2609070"/>
    <lineage>
        <taxon>Eukaryota</taxon>
        <taxon>Metazoa</taxon>
        <taxon>Chordata</taxon>
        <taxon>Craniata</taxon>
        <taxon>Vertebrata</taxon>
        <taxon>Euteleostomi</taxon>
        <taxon>Actinopterygii</taxon>
        <taxon>Neopterygii</taxon>
        <taxon>Teleostei</taxon>
        <taxon>Ostariophysi</taxon>
        <taxon>Gymnotiformes</taxon>
        <taxon>Gymnotoidei</taxon>
        <taxon>Gymnotidae</taxon>
        <taxon>Electrophorus</taxon>
    </lineage>
</organism>
<evidence type="ECO:0000313" key="3">
    <source>
        <dbReference type="Proteomes" id="UP001239994"/>
    </source>
</evidence>
<protein>
    <submittedName>
        <fullName evidence="2">Uncharacterized protein</fullName>
    </submittedName>
</protein>
<sequence>MQCKQSHCGLGNNRFHLPFLQEVESYAHSPQAFSNPGHKMVDGDPEGEQRTRREEKASREASQREEQAEGSGTLISLT</sequence>
<accession>A0AAD8YSR1</accession>